<proteinExistence type="predicted"/>
<protein>
    <recommendedName>
        <fullName evidence="2">DUF7357 domain-containing protein</fullName>
    </recommendedName>
</protein>
<feature type="compositionally biased region" description="Polar residues" evidence="1">
    <location>
        <begin position="738"/>
        <end position="748"/>
    </location>
</feature>
<accession>A0A9P4I6S0</accession>
<dbReference type="AlphaFoldDB" id="A0A9P4I6S0"/>
<evidence type="ECO:0000256" key="1">
    <source>
        <dbReference type="SAM" id="MobiDB-lite"/>
    </source>
</evidence>
<dbReference type="Pfam" id="PF24054">
    <property type="entry name" value="DUF7357"/>
    <property type="match status" value="1"/>
</dbReference>
<comment type="caution">
    <text evidence="3">The sequence shown here is derived from an EMBL/GenBank/DDBJ whole genome shotgun (WGS) entry which is preliminary data.</text>
</comment>
<feature type="region of interest" description="Disordered" evidence="1">
    <location>
        <begin position="502"/>
        <end position="527"/>
    </location>
</feature>
<keyword evidence="4" id="KW-1185">Reference proteome</keyword>
<sequence>MRIRVTVHRHGLAKVKLLFPIPEDERHDVATISQLLKKINETIPLESENWGLEDYVVLVGEFECQHFAKIEEVLNHDDAVRIRPLTTTEVRARTRSGRHQVNSSGVHLIDGVPYGRAYQNRIDRPAVNIPTANQGVRTLEAPRGAQELAEDEVIGDLGQLLTSRAHRDTELDEDDDDENDDEDFSLDMDDDEDEDEEDSEADEDFDVDMNTEENDLGKLQSAPSESSDTSEKKRKKTIRFNKIVDVGPHEQQRLTGSSDEDDESDSDEESSSSDESSSEEDSSSEVSSEPSVESSNDQRSKKQKLEHGQKFVKSSNLSKRNASDTPPLSTSEEMDAGEQPKKATKPLVPWREGSSTTQGRNRRRRYLNQIKSLQAIGHLPPGATKMDLDNYLSERASGNFQRRFLHDERDENVNEALSDADLHGREAADQLMKDAFASAASNRAGEPEATIASVEPNEAEEPDTTRTEGNGDSELVDKPTDNDSVDAILAAVENELLAGVAAVTNKRPKSPDSSPKQPEKRARLDVAASQRIVFGSLGMKAPKTKEEEEKVRAKLARIGQGDSATSTTLDHEDADMIGYSQDEWKAKPPFPFHQSWDKKQKKQKKHGRKYYGQHLPSEGVFYNGGANTNEDYYEEDYEDDDENYDENHDENHDKGDHEEAPKKGPVRLIFDESGEPVRTEEIAPTGIFAVDHTRRQRLGKKKTYGGSTTSDGRFIWNPNLTPVSNSCADVFPEFNYDDNQTSNGSGPTENGKFIKNSNRVPVSNSRADLFRQLNDKEGDEPPPKDMEGFPALPSDPSSMPALQPADCKEGMYIIFTQLECNADTKWEPTISPLRCARIDRVDEGESSVHLLLKLSPECRRDPEARKKYEERQNWSGRSPYDKFGTTDDDEDEELENAGVKVVEFGELTNVRILGAVEEAAAEAAGAEQ</sequence>
<feature type="compositionally biased region" description="Low complexity" evidence="1">
    <location>
        <begin position="284"/>
        <end position="295"/>
    </location>
</feature>
<feature type="compositionally biased region" description="Basic and acidic residues" evidence="1">
    <location>
        <begin position="774"/>
        <end position="787"/>
    </location>
</feature>
<feature type="region of interest" description="Disordered" evidence="1">
    <location>
        <begin position="436"/>
        <end position="487"/>
    </location>
</feature>
<evidence type="ECO:0000313" key="4">
    <source>
        <dbReference type="Proteomes" id="UP000799772"/>
    </source>
</evidence>
<organism evidence="3 4">
    <name type="scientific">Rhizodiscina lignyota</name>
    <dbReference type="NCBI Taxonomy" id="1504668"/>
    <lineage>
        <taxon>Eukaryota</taxon>
        <taxon>Fungi</taxon>
        <taxon>Dikarya</taxon>
        <taxon>Ascomycota</taxon>
        <taxon>Pezizomycotina</taxon>
        <taxon>Dothideomycetes</taxon>
        <taxon>Pleosporomycetidae</taxon>
        <taxon>Aulographales</taxon>
        <taxon>Rhizodiscinaceae</taxon>
        <taxon>Rhizodiscina</taxon>
    </lineage>
</organism>
<evidence type="ECO:0000259" key="2">
    <source>
        <dbReference type="Pfam" id="PF24054"/>
    </source>
</evidence>
<feature type="compositionally biased region" description="Acidic residues" evidence="1">
    <location>
        <begin position="631"/>
        <end position="644"/>
    </location>
</feature>
<feature type="compositionally biased region" description="Basic and acidic residues" evidence="1">
    <location>
        <begin position="296"/>
        <end position="309"/>
    </location>
</feature>
<name>A0A9P4I6S0_9PEZI</name>
<gene>
    <name evidence="3" type="ORF">NA57DRAFT_81397</name>
</gene>
<dbReference type="EMBL" id="ML978138">
    <property type="protein sequence ID" value="KAF2093469.1"/>
    <property type="molecule type" value="Genomic_DNA"/>
</dbReference>
<feature type="region of interest" description="Disordered" evidence="1">
    <location>
        <begin position="868"/>
        <end position="894"/>
    </location>
</feature>
<feature type="compositionally biased region" description="Basic residues" evidence="1">
    <location>
        <begin position="694"/>
        <end position="703"/>
    </location>
</feature>
<dbReference type="InterPro" id="IPR055781">
    <property type="entry name" value="DUF7357"/>
</dbReference>
<feature type="region of interest" description="Disordered" evidence="1">
    <location>
        <begin position="164"/>
        <end position="367"/>
    </location>
</feature>
<feature type="domain" description="DUF7357" evidence="2">
    <location>
        <begin position="1"/>
        <end position="131"/>
    </location>
</feature>
<feature type="region of interest" description="Disordered" evidence="1">
    <location>
        <begin position="774"/>
        <end position="799"/>
    </location>
</feature>
<dbReference type="OrthoDB" id="5368821at2759"/>
<feature type="compositionally biased region" description="Polar residues" evidence="1">
    <location>
        <begin position="312"/>
        <end position="331"/>
    </location>
</feature>
<feature type="compositionally biased region" description="Basic residues" evidence="1">
    <location>
        <begin position="599"/>
        <end position="611"/>
    </location>
</feature>
<feature type="compositionally biased region" description="Acidic residues" evidence="1">
    <location>
        <begin position="258"/>
        <end position="283"/>
    </location>
</feature>
<evidence type="ECO:0000313" key="3">
    <source>
        <dbReference type="EMBL" id="KAF2093469.1"/>
    </source>
</evidence>
<feature type="region of interest" description="Disordered" evidence="1">
    <location>
        <begin position="588"/>
        <end position="719"/>
    </location>
</feature>
<feature type="compositionally biased region" description="Basic and acidic residues" evidence="1">
    <location>
        <begin position="645"/>
        <end position="662"/>
    </location>
</feature>
<feature type="region of interest" description="Disordered" evidence="1">
    <location>
        <begin position="738"/>
        <end position="758"/>
    </location>
</feature>
<reference evidence="3" key="1">
    <citation type="journal article" date="2020" name="Stud. Mycol.">
        <title>101 Dothideomycetes genomes: a test case for predicting lifestyles and emergence of pathogens.</title>
        <authorList>
            <person name="Haridas S."/>
            <person name="Albert R."/>
            <person name="Binder M."/>
            <person name="Bloem J."/>
            <person name="Labutti K."/>
            <person name="Salamov A."/>
            <person name="Andreopoulos B."/>
            <person name="Baker S."/>
            <person name="Barry K."/>
            <person name="Bills G."/>
            <person name="Bluhm B."/>
            <person name="Cannon C."/>
            <person name="Castanera R."/>
            <person name="Culley D."/>
            <person name="Daum C."/>
            <person name="Ezra D."/>
            <person name="Gonzalez J."/>
            <person name="Henrissat B."/>
            <person name="Kuo A."/>
            <person name="Liang C."/>
            <person name="Lipzen A."/>
            <person name="Lutzoni F."/>
            <person name="Magnuson J."/>
            <person name="Mondo S."/>
            <person name="Nolan M."/>
            <person name="Ohm R."/>
            <person name="Pangilinan J."/>
            <person name="Park H.-J."/>
            <person name="Ramirez L."/>
            <person name="Alfaro M."/>
            <person name="Sun H."/>
            <person name="Tritt A."/>
            <person name="Yoshinaga Y."/>
            <person name="Zwiers L.-H."/>
            <person name="Turgeon B."/>
            <person name="Goodwin S."/>
            <person name="Spatafora J."/>
            <person name="Crous P."/>
            <person name="Grigoriev I."/>
        </authorList>
    </citation>
    <scope>NUCLEOTIDE SEQUENCE</scope>
    <source>
        <strain evidence="3">CBS 133067</strain>
    </source>
</reference>
<feature type="compositionally biased region" description="Acidic residues" evidence="1">
    <location>
        <begin position="170"/>
        <end position="214"/>
    </location>
</feature>
<dbReference type="Proteomes" id="UP000799772">
    <property type="component" value="Unassembled WGS sequence"/>
</dbReference>